<dbReference type="RefSeq" id="WP_066407837.1">
    <property type="nucleotide sequence ID" value="NZ_CP011390.1"/>
</dbReference>
<dbReference type="OrthoDB" id="9800027at2"/>
<dbReference type="Pfam" id="PF14026">
    <property type="entry name" value="SCO4226-like"/>
    <property type="match status" value="1"/>
</dbReference>
<dbReference type="AlphaFoldDB" id="A0A172U171"/>
<dbReference type="KEGG" id="fla:SY85_22135"/>
<evidence type="ECO:0000313" key="2">
    <source>
        <dbReference type="Proteomes" id="UP000077177"/>
    </source>
</evidence>
<sequence>MPRYVIEREIPGAGQFSQDQLRAISQKSCSVLDEMGPDIEWVESFVTNDKIYCIYNAANKELILEHAQKGGFPANRVEEVATMISPATAYQPL</sequence>
<reference evidence="1 2" key="2">
    <citation type="journal article" date="2016" name="Int. J. Syst. Evol. Microbiol.">
        <title>Flavisolibacter tropicus sp. nov., isolated from tropical soil.</title>
        <authorList>
            <person name="Lee J.J."/>
            <person name="Kang M.S."/>
            <person name="Kim G.S."/>
            <person name="Lee C.S."/>
            <person name="Lim S."/>
            <person name="Lee J."/>
            <person name="Roh S.H."/>
            <person name="Kang H."/>
            <person name="Ha J.M."/>
            <person name="Bae S."/>
            <person name="Jung H.Y."/>
            <person name="Kim M.K."/>
        </authorList>
    </citation>
    <scope>NUCLEOTIDE SEQUENCE [LARGE SCALE GENOMIC DNA]</scope>
    <source>
        <strain evidence="1 2">LCS9</strain>
    </source>
</reference>
<dbReference type="InterPro" id="IPR025336">
    <property type="entry name" value="SCO4226-like"/>
</dbReference>
<dbReference type="EMBL" id="CP011390">
    <property type="protein sequence ID" value="ANE52773.1"/>
    <property type="molecule type" value="Genomic_DNA"/>
</dbReference>
<dbReference type="PATRIC" id="fig|1492898.3.peg.4807"/>
<protein>
    <submittedName>
        <fullName evidence="1">Membrane protein</fullName>
    </submittedName>
</protein>
<keyword evidence="2" id="KW-1185">Reference proteome</keyword>
<dbReference type="Proteomes" id="UP000077177">
    <property type="component" value="Chromosome"/>
</dbReference>
<gene>
    <name evidence="1" type="ORF">SY85_22135</name>
</gene>
<proteinExistence type="predicted"/>
<organism evidence="1 2">
    <name type="scientific">Flavisolibacter tropicus</name>
    <dbReference type="NCBI Taxonomy" id="1492898"/>
    <lineage>
        <taxon>Bacteria</taxon>
        <taxon>Pseudomonadati</taxon>
        <taxon>Bacteroidota</taxon>
        <taxon>Chitinophagia</taxon>
        <taxon>Chitinophagales</taxon>
        <taxon>Chitinophagaceae</taxon>
        <taxon>Flavisolibacter</taxon>
    </lineage>
</organism>
<dbReference type="STRING" id="1492898.SY85_22135"/>
<evidence type="ECO:0000313" key="1">
    <source>
        <dbReference type="EMBL" id="ANE52773.1"/>
    </source>
</evidence>
<reference evidence="2" key="1">
    <citation type="submission" date="2015-01" db="EMBL/GenBank/DDBJ databases">
        <title>Flavisolibacter sp./LCS9/ whole genome sequencing.</title>
        <authorList>
            <person name="Kim M.K."/>
            <person name="Srinivasan S."/>
            <person name="Lee J.-J."/>
        </authorList>
    </citation>
    <scope>NUCLEOTIDE SEQUENCE [LARGE SCALE GENOMIC DNA]</scope>
    <source>
        <strain evidence="2">LCS9</strain>
    </source>
</reference>
<name>A0A172U171_9BACT</name>
<accession>A0A172U171</accession>